<feature type="non-terminal residue" evidence="2">
    <location>
        <position position="53"/>
    </location>
</feature>
<dbReference type="EMBL" id="ASHM01203202">
    <property type="protein sequence ID" value="PNX67066.1"/>
    <property type="molecule type" value="Genomic_DNA"/>
</dbReference>
<dbReference type="AlphaFoldDB" id="A0A2K3KLB2"/>
<comment type="caution">
    <text evidence="2">The sequence shown here is derived from an EMBL/GenBank/DDBJ whole genome shotgun (WGS) entry which is preliminary data.</text>
</comment>
<accession>A0A2K3KLB2</accession>
<name>A0A2K3KLB2_TRIPR</name>
<gene>
    <name evidence="2" type="ORF">L195_g063346</name>
</gene>
<evidence type="ECO:0000256" key="1">
    <source>
        <dbReference type="SAM" id="MobiDB-lite"/>
    </source>
</evidence>
<feature type="region of interest" description="Disordered" evidence="1">
    <location>
        <begin position="1"/>
        <end position="36"/>
    </location>
</feature>
<proteinExistence type="predicted"/>
<protein>
    <submittedName>
        <fullName evidence="2">Uncharacterized protein</fullName>
    </submittedName>
</protein>
<dbReference type="Proteomes" id="UP000236291">
    <property type="component" value="Unassembled WGS sequence"/>
</dbReference>
<sequence>MSANTFDSDDSDSHTGDSFGEEGTSVSKPPHTVVLPAELAKELKDLTPADALN</sequence>
<evidence type="ECO:0000313" key="2">
    <source>
        <dbReference type="EMBL" id="PNX67066.1"/>
    </source>
</evidence>
<reference evidence="2 3" key="1">
    <citation type="journal article" date="2014" name="Am. J. Bot.">
        <title>Genome assembly and annotation for red clover (Trifolium pratense; Fabaceae).</title>
        <authorList>
            <person name="Istvanek J."/>
            <person name="Jaros M."/>
            <person name="Krenek A."/>
            <person name="Repkova J."/>
        </authorList>
    </citation>
    <scope>NUCLEOTIDE SEQUENCE [LARGE SCALE GENOMIC DNA]</scope>
    <source>
        <strain evidence="3">cv. Tatra</strain>
        <tissue evidence="2">Young leaves</tissue>
    </source>
</reference>
<organism evidence="2 3">
    <name type="scientific">Trifolium pratense</name>
    <name type="common">Red clover</name>
    <dbReference type="NCBI Taxonomy" id="57577"/>
    <lineage>
        <taxon>Eukaryota</taxon>
        <taxon>Viridiplantae</taxon>
        <taxon>Streptophyta</taxon>
        <taxon>Embryophyta</taxon>
        <taxon>Tracheophyta</taxon>
        <taxon>Spermatophyta</taxon>
        <taxon>Magnoliopsida</taxon>
        <taxon>eudicotyledons</taxon>
        <taxon>Gunneridae</taxon>
        <taxon>Pentapetalae</taxon>
        <taxon>rosids</taxon>
        <taxon>fabids</taxon>
        <taxon>Fabales</taxon>
        <taxon>Fabaceae</taxon>
        <taxon>Papilionoideae</taxon>
        <taxon>50 kb inversion clade</taxon>
        <taxon>NPAAA clade</taxon>
        <taxon>Hologalegina</taxon>
        <taxon>IRL clade</taxon>
        <taxon>Trifolieae</taxon>
        <taxon>Trifolium</taxon>
    </lineage>
</organism>
<evidence type="ECO:0000313" key="3">
    <source>
        <dbReference type="Proteomes" id="UP000236291"/>
    </source>
</evidence>
<reference evidence="2 3" key="2">
    <citation type="journal article" date="2017" name="Front. Plant Sci.">
        <title>Gene Classification and Mining of Molecular Markers Useful in Red Clover (Trifolium pratense) Breeding.</title>
        <authorList>
            <person name="Istvanek J."/>
            <person name="Dluhosova J."/>
            <person name="Dluhos P."/>
            <person name="Patkova L."/>
            <person name="Nedelnik J."/>
            <person name="Repkova J."/>
        </authorList>
    </citation>
    <scope>NUCLEOTIDE SEQUENCE [LARGE SCALE GENOMIC DNA]</scope>
    <source>
        <strain evidence="3">cv. Tatra</strain>
        <tissue evidence="2">Young leaves</tissue>
    </source>
</reference>